<dbReference type="SUPFAM" id="SSF53850">
    <property type="entry name" value="Periplasmic binding protein-like II"/>
    <property type="match status" value="1"/>
</dbReference>
<dbReference type="Gene3D" id="3.40.190.10">
    <property type="entry name" value="Periplasmic binding protein-like II"/>
    <property type="match status" value="2"/>
</dbReference>
<dbReference type="Pfam" id="PF12849">
    <property type="entry name" value="PBP_like_2"/>
    <property type="match status" value="1"/>
</dbReference>
<dbReference type="CDD" id="cd13653">
    <property type="entry name" value="PBP2_phosphate_like_1"/>
    <property type="match status" value="1"/>
</dbReference>
<reference evidence="6" key="1">
    <citation type="submission" date="2021-11" db="EMBL/GenBank/DDBJ databases">
        <title>Vibrio ZSDE26 sp. nov. and Vibrio ZSDZ34 sp. nov., isolated from coastal seawater in Qingdao.</title>
        <authorList>
            <person name="Zhang P."/>
        </authorList>
    </citation>
    <scope>NUCLEOTIDE SEQUENCE</scope>
    <source>
        <strain evidence="6">ZSDE26</strain>
    </source>
</reference>
<dbReference type="InterPro" id="IPR024370">
    <property type="entry name" value="PBP_domain"/>
</dbReference>
<organism evidence="6 7">
    <name type="scientific">Vibrio amylolyticus</name>
    <dbReference type="NCBI Taxonomy" id="2847292"/>
    <lineage>
        <taxon>Bacteria</taxon>
        <taxon>Pseudomonadati</taxon>
        <taxon>Pseudomonadota</taxon>
        <taxon>Gammaproteobacteria</taxon>
        <taxon>Vibrionales</taxon>
        <taxon>Vibrionaceae</taxon>
        <taxon>Vibrio</taxon>
    </lineage>
</organism>
<evidence type="ECO:0000256" key="1">
    <source>
        <dbReference type="ARBA" id="ARBA00008725"/>
    </source>
</evidence>
<sequence length="346" mass="38249">MKLSASHLMALSFSLVCLNVFAETAQVASEVNHSVVTNENIVDIDKVSTQALKPYQKVPSISGTILSVGSDTLAGMTTLWVEEFEQQYPSINAQVQASGSSTAPPALTEGTAQFGPMSRPMRNREIEAFEREHGYKPTELRVAIDAIGVFVHRDNPIRGLNFAQLDSIFSITLRCGANEPVSNWSQLGLDYDWAQRRMQLFGRNSVSGTYGYFKQNALCSGDFKNNVNEQPGSASVVQSVSSSINTIGYSGVGYQVSGVKLIPISKSGQDFISPSYENILSGEYPLSRYLYLYINKHPNYPLTPIEREFIRFIFSSHGQELVKKDGYIPISSDIARQELKKIGVEY</sequence>
<evidence type="ECO:0000256" key="3">
    <source>
        <dbReference type="ARBA" id="ARBA00022729"/>
    </source>
</evidence>
<evidence type="ECO:0000256" key="4">
    <source>
        <dbReference type="RuleBase" id="RU367119"/>
    </source>
</evidence>
<feature type="domain" description="PBP" evidence="5">
    <location>
        <begin position="60"/>
        <end position="316"/>
    </location>
</feature>
<dbReference type="GO" id="GO:0042597">
    <property type="term" value="C:periplasmic space"/>
    <property type="evidence" value="ECO:0007669"/>
    <property type="project" value="UniProtKB-SubCell"/>
</dbReference>
<keyword evidence="4" id="KW-0964">Secreted</keyword>
<dbReference type="PANTHER" id="PTHR30570:SF6">
    <property type="entry name" value="PHOSPHATE-BINDING PROTEIN PSTS"/>
    <property type="match status" value="1"/>
</dbReference>
<feature type="signal peptide" evidence="4">
    <location>
        <begin position="1"/>
        <end position="22"/>
    </location>
</feature>
<dbReference type="PANTHER" id="PTHR30570">
    <property type="entry name" value="PERIPLASMIC PHOSPHATE BINDING COMPONENT OF PHOSPHATE ABC TRANSPORTER"/>
    <property type="match status" value="1"/>
</dbReference>
<keyword evidence="4" id="KW-0592">Phosphate transport</keyword>
<dbReference type="AlphaFoldDB" id="A0A9X1XN54"/>
<gene>
    <name evidence="6" type="ORF">KP803_04475</name>
</gene>
<dbReference type="GO" id="GO:0007155">
    <property type="term" value="P:cell adhesion"/>
    <property type="evidence" value="ECO:0007669"/>
    <property type="project" value="UniProtKB-UniRule"/>
</dbReference>
<dbReference type="NCBIfam" id="TIGR02136">
    <property type="entry name" value="ptsS_2"/>
    <property type="match status" value="1"/>
</dbReference>
<dbReference type="Proteomes" id="UP001139559">
    <property type="component" value="Unassembled WGS sequence"/>
</dbReference>
<dbReference type="GO" id="GO:0005576">
    <property type="term" value="C:extracellular region"/>
    <property type="evidence" value="ECO:0007669"/>
    <property type="project" value="UniProtKB-SubCell"/>
</dbReference>
<dbReference type="InterPro" id="IPR011862">
    <property type="entry name" value="Phos-bd"/>
</dbReference>
<evidence type="ECO:0000313" key="6">
    <source>
        <dbReference type="EMBL" id="MCK6262524.1"/>
    </source>
</evidence>
<protein>
    <recommendedName>
        <fullName evidence="4">Phosphate-binding protein</fullName>
    </recommendedName>
</protein>
<dbReference type="InterPro" id="IPR050811">
    <property type="entry name" value="Phosphate_ABC_transporter"/>
</dbReference>
<dbReference type="RefSeq" id="WP_248007633.1">
    <property type="nucleotide sequence ID" value="NZ_JAJHVV010000002.1"/>
</dbReference>
<proteinExistence type="inferred from homology"/>
<keyword evidence="7" id="KW-1185">Reference proteome</keyword>
<name>A0A9X1XN54_9VIBR</name>
<keyword evidence="4" id="KW-0574">Periplasm</keyword>
<comment type="function">
    <text evidence="4">Involved in the system for phosphate transport across the cytoplasmic membrane.</text>
</comment>
<comment type="similarity">
    <text evidence="1 4">Belongs to the PstS family.</text>
</comment>
<evidence type="ECO:0000256" key="2">
    <source>
        <dbReference type="ARBA" id="ARBA00022448"/>
    </source>
</evidence>
<dbReference type="EMBL" id="JAJHVV010000002">
    <property type="protein sequence ID" value="MCK6262524.1"/>
    <property type="molecule type" value="Genomic_DNA"/>
</dbReference>
<evidence type="ECO:0000313" key="7">
    <source>
        <dbReference type="Proteomes" id="UP001139559"/>
    </source>
</evidence>
<dbReference type="GO" id="GO:0006817">
    <property type="term" value="P:phosphate ion transport"/>
    <property type="evidence" value="ECO:0007669"/>
    <property type="project" value="UniProtKB-UniRule"/>
</dbReference>
<comment type="caution">
    <text evidence="6">The sequence shown here is derived from an EMBL/GenBank/DDBJ whole genome shotgun (WGS) entry which is preliminary data.</text>
</comment>
<comment type="subcellular location">
    <subcellularLocation>
        <location evidence="4">Periplasm</location>
    </subcellularLocation>
    <subcellularLocation>
        <location evidence="4">Secreted</location>
    </subcellularLocation>
</comment>
<keyword evidence="3 4" id="KW-0732">Signal</keyword>
<evidence type="ECO:0000259" key="5">
    <source>
        <dbReference type="Pfam" id="PF12849"/>
    </source>
</evidence>
<keyword evidence="2 4" id="KW-0813">Transport</keyword>
<feature type="chain" id="PRO_5041012357" description="Phosphate-binding protein" evidence="4">
    <location>
        <begin position="23"/>
        <end position="346"/>
    </location>
</feature>
<dbReference type="GO" id="GO:0042301">
    <property type="term" value="F:phosphate ion binding"/>
    <property type="evidence" value="ECO:0007669"/>
    <property type="project" value="UniProtKB-UniRule"/>
</dbReference>
<accession>A0A9X1XN54</accession>